<evidence type="ECO:0000313" key="2">
    <source>
        <dbReference type="EMBL" id="CAH2763299.1"/>
    </source>
</evidence>
<dbReference type="Proteomes" id="UP001154095">
    <property type="component" value="Chromosome"/>
</dbReference>
<dbReference type="EMBL" id="OW659496">
    <property type="protein sequence ID" value="CAH2763261.1"/>
    <property type="molecule type" value="Genomic_DNA"/>
</dbReference>
<evidence type="ECO:0000313" key="1">
    <source>
        <dbReference type="EMBL" id="CAH2763261.1"/>
    </source>
</evidence>
<dbReference type="EMBL" id="OW659477">
    <property type="protein sequence ID" value="CAH2763299.1"/>
    <property type="molecule type" value="Genomic_DNA"/>
</dbReference>
<reference evidence="2" key="1">
    <citation type="submission" date="2022-04" db="EMBL/GenBank/DDBJ databases">
        <authorList>
            <person name="Forde T."/>
        </authorList>
    </citation>
    <scope>NUCLEOTIDE SEQUENCE</scope>
    <source>
        <strain evidence="2">A18Y016a</strain>
        <strain evidence="1">A18Y020d</strain>
    </source>
</reference>
<accession>A0AAU9VKP5</accession>
<name>A0AAU9VKP5_9FIRM</name>
<dbReference type="Proteomes" id="UP001154111">
    <property type="component" value="Chromosome"/>
</dbReference>
<evidence type="ECO:0000313" key="3">
    <source>
        <dbReference type="Proteomes" id="UP001154095"/>
    </source>
</evidence>
<evidence type="ECO:0000313" key="4">
    <source>
        <dbReference type="Proteomes" id="UP001154111"/>
    </source>
</evidence>
<dbReference type="RefSeq" id="WP_254006748.1">
    <property type="nucleotide sequence ID" value="NZ_OW659477.1"/>
</dbReference>
<dbReference type="AlphaFoldDB" id="A0AAU9VKP5"/>
<sequence>MANLKDLVKQFLPQDETTDALMDNFDVKSLMGLASNPSAMVTEILKKTGQEDLVQNLMNQALSHFTKTDSKQGNQFFDVIIQSITSQLSVDTGVKVVKTLMETMIGNKSFDVVNDLNHALSAQDVKEETRGSIMDTITQKAFDLVKGA</sequence>
<organism evidence="2 4">
    <name type="scientific">Erysipelothrix amsterdamensis</name>
    <dbReference type="NCBI Taxonomy" id="2929157"/>
    <lineage>
        <taxon>Bacteria</taxon>
        <taxon>Bacillati</taxon>
        <taxon>Bacillota</taxon>
        <taxon>Erysipelotrichia</taxon>
        <taxon>Erysipelotrichales</taxon>
        <taxon>Erysipelotrichaceae</taxon>
        <taxon>Erysipelothrix</taxon>
    </lineage>
</organism>
<keyword evidence="3" id="KW-1185">Reference proteome</keyword>
<gene>
    <name evidence="2" type="ORF">ERYAMS2_01656</name>
    <name evidence="1" type="ORF">ERYAMS_01361</name>
</gene>
<protein>
    <recommendedName>
        <fullName evidence="5">DUF1641 domain-containing protein</fullName>
    </recommendedName>
</protein>
<evidence type="ECO:0008006" key="5">
    <source>
        <dbReference type="Google" id="ProtNLM"/>
    </source>
</evidence>
<proteinExistence type="predicted"/>